<dbReference type="FunFam" id="3.40.50.300:FF:001750">
    <property type="entry name" value="ATP-binding cassette transporter"/>
    <property type="match status" value="1"/>
</dbReference>
<keyword evidence="8 10" id="KW-0472">Membrane</keyword>
<dbReference type="EMBL" id="HG793130">
    <property type="protein sequence ID" value="CDK29420.1"/>
    <property type="molecule type" value="Genomic_DNA"/>
</dbReference>
<feature type="domain" description="ABC transporter" evidence="11">
    <location>
        <begin position="1140"/>
        <end position="1383"/>
    </location>
</feature>
<dbReference type="GO" id="GO:0005886">
    <property type="term" value="C:plasma membrane"/>
    <property type="evidence" value="ECO:0007669"/>
    <property type="project" value="TreeGrafter"/>
</dbReference>
<feature type="transmembrane region" description="Helical" evidence="10">
    <location>
        <begin position="292"/>
        <end position="313"/>
    </location>
</feature>
<dbReference type="OrthoDB" id="6500128at2759"/>
<dbReference type="GO" id="GO:0016887">
    <property type="term" value="F:ATP hydrolysis activity"/>
    <property type="evidence" value="ECO:0007669"/>
    <property type="project" value="InterPro"/>
</dbReference>
<dbReference type="InterPro" id="IPR050173">
    <property type="entry name" value="ABC_transporter_C-like"/>
</dbReference>
<evidence type="ECO:0000256" key="5">
    <source>
        <dbReference type="ARBA" id="ARBA00022741"/>
    </source>
</evidence>
<evidence type="ECO:0000256" key="1">
    <source>
        <dbReference type="ARBA" id="ARBA00004141"/>
    </source>
</evidence>
<dbReference type="PROSITE" id="PS50929">
    <property type="entry name" value="ABC_TM1F"/>
    <property type="match status" value="2"/>
</dbReference>
<name>W6MXT0_9ASCO</name>
<dbReference type="Pfam" id="PF00005">
    <property type="entry name" value="ABC_tran"/>
    <property type="match status" value="2"/>
</dbReference>
<dbReference type="GO" id="GO:0005524">
    <property type="term" value="F:ATP binding"/>
    <property type="evidence" value="ECO:0007669"/>
    <property type="project" value="UniProtKB-KW"/>
</dbReference>
<evidence type="ECO:0000256" key="2">
    <source>
        <dbReference type="ARBA" id="ARBA00009726"/>
    </source>
</evidence>
<comment type="similarity">
    <text evidence="2">Belongs to the ABC transporter superfamily. ABCC family. Conjugate transporter (TC 3.A.1.208) subfamily.</text>
</comment>
<dbReference type="InterPro" id="IPR003439">
    <property type="entry name" value="ABC_transporter-like_ATP-bd"/>
</dbReference>
<keyword evidence="5" id="KW-0547">Nucleotide-binding</keyword>
<feature type="transmembrane region" description="Helical" evidence="10">
    <location>
        <begin position="938"/>
        <end position="957"/>
    </location>
</feature>
<feature type="domain" description="ABC transmembrane type-1" evidence="12">
    <location>
        <begin position="825"/>
        <end position="1101"/>
    </location>
</feature>
<organism evidence="13 14">
    <name type="scientific">Kuraishia capsulata CBS 1993</name>
    <dbReference type="NCBI Taxonomy" id="1382522"/>
    <lineage>
        <taxon>Eukaryota</taxon>
        <taxon>Fungi</taxon>
        <taxon>Dikarya</taxon>
        <taxon>Ascomycota</taxon>
        <taxon>Saccharomycotina</taxon>
        <taxon>Pichiomycetes</taxon>
        <taxon>Pichiales</taxon>
        <taxon>Pichiaceae</taxon>
        <taxon>Kuraishia</taxon>
    </lineage>
</organism>
<dbReference type="InterPro" id="IPR011527">
    <property type="entry name" value="ABC1_TM_dom"/>
</dbReference>
<dbReference type="InterPro" id="IPR027417">
    <property type="entry name" value="P-loop_NTPase"/>
</dbReference>
<dbReference type="RefSeq" id="XP_022461406.1">
    <property type="nucleotide sequence ID" value="XM_022600601.1"/>
</dbReference>
<feature type="transmembrane region" description="Helical" evidence="10">
    <location>
        <begin position="1043"/>
        <end position="1068"/>
    </location>
</feature>
<dbReference type="InterPro" id="IPR017871">
    <property type="entry name" value="ABC_transporter-like_CS"/>
</dbReference>
<evidence type="ECO:0000313" key="14">
    <source>
        <dbReference type="Proteomes" id="UP000019384"/>
    </source>
</evidence>
<feature type="domain" description="ABC transporter" evidence="11">
    <location>
        <begin position="515"/>
        <end position="734"/>
    </location>
</feature>
<gene>
    <name evidence="13" type="ORF">KUCA_T00005408001</name>
</gene>
<keyword evidence="4 10" id="KW-0812">Transmembrane</keyword>
<dbReference type="CDD" id="cd03250">
    <property type="entry name" value="ABCC_MRP_domain1"/>
    <property type="match status" value="1"/>
</dbReference>
<evidence type="ECO:0000256" key="9">
    <source>
        <dbReference type="SAM" id="MobiDB-lite"/>
    </source>
</evidence>
<dbReference type="STRING" id="1382522.W6MXT0"/>
<dbReference type="InterPro" id="IPR036640">
    <property type="entry name" value="ABC1_TM_sf"/>
</dbReference>
<reference evidence="13" key="2">
    <citation type="submission" date="2014-02" db="EMBL/GenBank/DDBJ databases">
        <title>Complete DNA sequence of /Kuraishia capsulata/ illustrates novel genomic features among budding yeasts (/Saccharomycotina/).</title>
        <authorList>
            <person name="Morales L."/>
            <person name="Noel B."/>
            <person name="Porcel B."/>
            <person name="Marcet-Houben M."/>
            <person name="Hullo M-F."/>
            <person name="Sacerdot C."/>
            <person name="Tekaia F."/>
            <person name="Leh-Louis V."/>
            <person name="Despons L."/>
            <person name="Khanna V."/>
            <person name="Aury J-M."/>
            <person name="Barbe V."/>
            <person name="Couloux A."/>
            <person name="Labadie K."/>
            <person name="Pelletier E."/>
            <person name="Souciet J-L."/>
            <person name="Boekhout T."/>
            <person name="Gabaldon T."/>
            <person name="Wincker P."/>
            <person name="Dujon B."/>
        </authorList>
    </citation>
    <scope>NUCLEOTIDE SEQUENCE</scope>
    <source>
        <strain evidence="13">CBS 1993</strain>
    </source>
</reference>
<dbReference type="GO" id="GO:0008559">
    <property type="term" value="F:ABC-type xenobiotic transporter activity"/>
    <property type="evidence" value="ECO:0007669"/>
    <property type="project" value="TreeGrafter"/>
</dbReference>
<keyword evidence="14" id="KW-1185">Reference proteome</keyword>
<keyword evidence="6" id="KW-0067">ATP-binding</keyword>
<feature type="transmembrane region" description="Helical" evidence="10">
    <location>
        <begin position="860"/>
        <end position="886"/>
    </location>
</feature>
<dbReference type="SUPFAM" id="SSF90123">
    <property type="entry name" value="ABC transporter transmembrane region"/>
    <property type="match status" value="2"/>
</dbReference>
<feature type="transmembrane region" description="Helical" evidence="10">
    <location>
        <begin position="819"/>
        <end position="840"/>
    </location>
</feature>
<dbReference type="Pfam" id="PF00664">
    <property type="entry name" value="ABC_membrane"/>
    <property type="match status" value="2"/>
</dbReference>
<feature type="transmembrane region" description="Helical" evidence="10">
    <location>
        <begin position="319"/>
        <end position="335"/>
    </location>
</feature>
<dbReference type="CDD" id="cd18597">
    <property type="entry name" value="ABC_6TM_YOR1_D1_like"/>
    <property type="match status" value="1"/>
</dbReference>
<reference evidence="13" key="1">
    <citation type="submission" date="2013-12" db="EMBL/GenBank/DDBJ databases">
        <authorList>
            <person name="Genoscope - CEA"/>
        </authorList>
    </citation>
    <scope>NUCLEOTIDE SEQUENCE</scope>
    <source>
        <strain evidence="13">CBS 1993</strain>
    </source>
</reference>
<feature type="compositionally biased region" description="Low complexity" evidence="9">
    <location>
        <begin position="21"/>
        <end position="32"/>
    </location>
</feature>
<evidence type="ECO:0000256" key="7">
    <source>
        <dbReference type="ARBA" id="ARBA00022989"/>
    </source>
</evidence>
<evidence type="ECO:0000256" key="4">
    <source>
        <dbReference type="ARBA" id="ARBA00022692"/>
    </source>
</evidence>
<dbReference type="FunFam" id="3.40.50.300:FF:000565">
    <property type="entry name" value="ABC bile acid transporter"/>
    <property type="match status" value="1"/>
</dbReference>
<proteinExistence type="inferred from homology"/>
<dbReference type="GeneID" id="34522794"/>
<dbReference type="SUPFAM" id="SSF52540">
    <property type="entry name" value="P-loop containing nucleoside triphosphate hydrolases"/>
    <property type="match status" value="2"/>
</dbReference>
<feature type="region of interest" description="Disordered" evidence="9">
    <location>
        <begin position="1"/>
        <end position="32"/>
    </location>
</feature>
<evidence type="ECO:0000256" key="10">
    <source>
        <dbReference type="SAM" id="Phobius"/>
    </source>
</evidence>
<keyword evidence="7 10" id="KW-1133">Transmembrane helix</keyword>
<dbReference type="FunFam" id="1.20.1560.10:FF:000010">
    <property type="entry name" value="Multidrug resistance-associated ABC transporter"/>
    <property type="match status" value="1"/>
</dbReference>
<dbReference type="PANTHER" id="PTHR24223">
    <property type="entry name" value="ATP-BINDING CASSETTE SUB-FAMILY C"/>
    <property type="match status" value="1"/>
</dbReference>
<evidence type="ECO:0000259" key="12">
    <source>
        <dbReference type="PROSITE" id="PS50929"/>
    </source>
</evidence>
<comment type="subcellular location">
    <subcellularLocation>
        <location evidence="1">Membrane</location>
        <topology evidence="1">Multi-pass membrane protein</topology>
    </subcellularLocation>
</comment>
<sequence>MGATEKKLNGSSSSDDHDAPDSWSVADSEAASSVVLRPQKRLLTRLFPRKLPPIPTPEERKPFPFRRGSILSDMFFLWLLPLMKVGYMRTLEPDDLFVVDGKYDVENRYRTFDRNFRVRVEKAKVQYLKKKQTEPTPVELARLDRDDVLEYSDFRYPKMIVFWALVDTFGWDYSIPILHKFLADIANGLNPLLARALIAFVHKRSSGMPYHLGKGVAYAICSSFLVFFAGINIAHFFHSACLVGAEVKAVLTKALLDKSLRLNSRSKHQFPPGKITALLGADLSRIDLAANFFPFILLLPVGLVITLVLLIVYLGAPSLAGIGLFFLTTGSIAYGNRPLIKFRKAANKYTDARVNYIKELLINMRIIKYYSWESPYEKLISGLRSSEMNILLKMQVMRNFITAIAICSPTLSSMVGFVAVFGAYGLKGSANVFASLTLFNLLSGQISLFPVAMSSASDALIALERVRDYLQASEVEDEDPGFHELAFDPNEEHSVQIKDAVFEWTSYAEKPEEKITDTAVPTSDSKFSGLQNINLDIKSGEFVVITGLIGSGKSSLLSAIFGVMPRTQGEVTIRGSQLLCGAPWIQNTTVRENILFGQPFVLEKYRRVIAACALTSDLDLLEAGDHTEIGERGVTLSGGQKARICLARAVYADTDIILLDDVLSAVDARVGRHIMEECFNGILAQKTRVLATHQLSLIGTADRIVFLNGDGSIDVGTVEELNRRNPRFVHLMGFGLDSKSDDEEDLEEEEILPEVPSELMKVRTTATIKSTKSKKSEAHQYEFATGDGVLIQKENRSEGAIPILLIKKYIELGTGKKGLFFYVPLLFVVMICTTFCQLFSNVWLAYWTENEFPKRSQSFYYGLYVMFTLLFVLFTVFEFCLIVYVANEASRWLNIKALQKMVHTPMAYMDTTPMGRILNRFTRDTDVLDNEIAEQARLLVYSGALISGIFIMCMIYLPWFAISLPFIAAIFVCMINFYQASARDIKRIESVQRSLVYSNFDEVLNGNETIKAYNMEEKFVNKGTMLINKMNEAYFLSNSNQRWLGMSLHGVSAILNIIITLLCVFHVFKISASASGLLVSYVMQISNQMIVSIKSLTQLENHLDSVERMCEYALDLPQEAAYNSQPPHVPPQDWPTTGRIDFNQVSLAYRPGLPLVLRNLSFSVKDGEKIGICGRTGAGKSSIMTALYRLSELDGGSISIDGVDVSKIGLHDLRSALSIIPQDPVLFKGTVRINLDPFSQLSDDQLYDSLRRSGLIPEDEIDFVKAKKHDHKFALDQIVENDGSNFSLGERQLIALARALVRRTRFLILDEATSSVDYETDSLIQKTIVNEFGKCTILCIAHRLKTILNYDKILVLDKGEIIEFDKPINLFRMKGGIFRSMCDRSKITTADFQLSNIAT</sequence>
<dbReference type="PANTHER" id="PTHR24223:SF456">
    <property type="entry name" value="MULTIDRUG RESISTANCE-ASSOCIATED PROTEIN LETHAL(2)03659"/>
    <property type="match status" value="1"/>
</dbReference>
<dbReference type="PROSITE" id="PS00211">
    <property type="entry name" value="ABC_TRANSPORTER_1"/>
    <property type="match status" value="2"/>
</dbReference>
<dbReference type="PROSITE" id="PS50893">
    <property type="entry name" value="ABC_TRANSPORTER_2"/>
    <property type="match status" value="2"/>
</dbReference>
<evidence type="ECO:0000256" key="8">
    <source>
        <dbReference type="ARBA" id="ARBA00023136"/>
    </source>
</evidence>
<dbReference type="HOGENOM" id="CLU_000604_27_1_1"/>
<evidence type="ECO:0008006" key="15">
    <source>
        <dbReference type="Google" id="ProtNLM"/>
    </source>
</evidence>
<dbReference type="CDD" id="cd18606">
    <property type="entry name" value="ABC_6TM_YOR1_D2_like"/>
    <property type="match status" value="1"/>
</dbReference>
<accession>W6MXT0</accession>
<dbReference type="CDD" id="cd03244">
    <property type="entry name" value="ABCC_MRP_domain2"/>
    <property type="match status" value="1"/>
</dbReference>
<evidence type="ECO:0000259" key="11">
    <source>
        <dbReference type="PROSITE" id="PS50893"/>
    </source>
</evidence>
<feature type="compositionally biased region" description="Basic and acidic residues" evidence="9">
    <location>
        <begin position="1"/>
        <end position="20"/>
    </location>
</feature>
<dbReference type="Gene3D" id="3.40.50.300">
    <property type="entry name" value="P-loop containing nucleotide triphosphate hydrolases"/>
    <property type="match status" value="2"/>
</dbReference>
<feature type="domain" description="ABC transmembrane type-1" evidence="12">
    <location>
        <begin position="181"/>
        <end position="458"/>
    </location>
</feature>
<evidence type="ECO:0000256" key="3">
    <source>
        <dbReference type="ARBA" id="ARBA00022448"/>
    </source>
</evidence>
<evidence type="ECO:0000256" key="6">
    <source>
        <dbReference type="ARBA" id="ARBA00022840"/>
    </source>
</evidence>
<evidence type="ECO:0000313" key="13">
    <source>
        <dbReference type="EMBL" id="CDK29420.1"/>
    </source>
</evidence>
<feature type="transmembrane region" description="Helical" evidence="10">
    <location>
        <begin position="963"/>
        <end position="980"/>
    </location>
</feature>
<dbReference type="Proteomes" id="UP000019384">
    <property type="component" value="Unassembled WGS sequence"/>
</dbReference>
<dbReference type="SMART" id="SM00382">
    <property type="entry name" value="AAA"/>
    <property type="match status" value="2"/>
</dbReference>
<dbReference type="Gene3D" id="1.20.1560.10">
    <property type="entry name" value="ABC transporter type 1, transmembrane domain"/>
    <property type="match status" value="2"/>
</dbReference>
<feature type="transmembrane region" description="Helical" evidence="10">
    <location>
        <begin position="400"/>
        <end position="426"/>
    </location>
</feature>
<feature type="transmembrane region" description="Helical" evidence="10">
    <location>
        <begin position="432"/>
        <end position="453"/>
    </location>
</feature>
<keyword evidence="3" id="KW-0813">Transport</keyword>
<feature type="transmembrane region" description="Helical" evidence="10">
    <location>
        <begin position="216"/>
        <end position="237"/>
    </location>
</feature>
<protein>
    <recommendedName>
        <fullName evidence="15">Oligomycin resistance ATP-dependent permease YOR1</fullName>
    </recommendedName>
</protein>
<dbReference type="InterPro" id="IPR003593">
    <property type="entry name" value="AAA+_ATPase"/>
</dbReference>